<feature type="signal peptide" evidence="3">
    <location>
        <begin position="1"/>
        <end position="30"/>
    </location>
</feature>
<dbReference type="InterPro" id="IPR000383">
    <property type="entry name" value="Xaa-Pro-like_dom"/>
</dbReference>
<sequence>MTRTHRRTASAVVLAVLAAAAAIPAPPAAAAAPSLRLADIPMKDGVVLKADVFTPAPGTPGADAHGRYPAVVQPAAWGQNDLEYIAEGRKLADDGYVAVTYTVRGFWLSGGRIDVAGPRDVADISSVIDWALAHTPADPQRLGMMGLSLGGGLTLMGAAFDPRLKAVASLSGWGDLVDSLDGGDTRHLQAAAALSAIQAPTGRQSPQVRQTLSDLFTDHDMAEVIAWARTRSPVTYADRINAHGTAVLLENAWGDSIFNPSEIISFYQKLTVPKRLELRPGDHATQELTGLAGLPNAAWSSAFAWLDHYLKGRPGDGGSCVRLEVRPSGEQEQYPSWQAVSTRSERLPLDGVQTIQGGIDSGADAGIVEVSGLLDQITGLPPLAEIPLLPRSAAAVWQSPDYAAGLRIRGIPHLRTTLTSSSPEGTLIAYLYDVNTLGTGKLITHAPQSWSGRTPGRPFPLDVSLFATAYDLPAGHHLAVVLDTEDPLYAGLTPLGSTISFSSPSTDPSQLALPVS</sequence>
<gene>
    <name evidence="5" type="ORF">NGB36_02280</name>
</gene>
<proteinExistence type="inferred from homology"/>
<dbReference type="Pfam" id="PF08530">
    <property type="entry name" value="PepX_C"/>
    <property type="match status" value="1"/>
</dbReference>
<evidence type="ECO:0000313" key="5">
    <source>
        <dbReference type="EMBL" id="MCQ4079456.1"/>
    </source>
</evidence>
<dbReference type="InterPro" id="IPR029058">
    <property type="entry name" value="AB_hydrolase_fold"/>
</dbReference>
<dbReference type="SUPFAM" id="SSF53474">
    <property type="entry name" value="alpha/beta-Hydrolases"/>
    <property type="match status" value="1"/>
</dbReference>
<keyword evidence="2" id="KW-0378">Hydrolase</keyword>
<keyword evidence="3" id="KW-0732">Signal</keyword>
<evidence type="ECO:0000256" key="3">
    <source>
        <dbReference type="SAM" id="SignalP"/>
    </source>
</evidence>
<dbReference type="InterPro" id="IPR013736">
    <property type="entry name" value="Xaa-Pro_dipept_C"/>
</dbReference>
<dbReference type="InterPro" id="IPR008979">
    <property type="entry name" value="Galactose-bd-like_sf"/>
</dbReference>
<dbReference type="RefSeq" id="WP_255918302.1">
    <property type="nucleotide sequence ID" value="NZ_JANFNG010000001.1"/>
</dbReference>
<organism evidence="5 6">
    <name type="scientific">Streptomyces humicola</name>
    <dbReference type="NCBI Taxonomy" id="2953240"/>
    <lineage>
        <taxon>Bacteria</taxon>
        <taxon>Bacillati</taxon>
        <taxon>Actinomycetota</taxon>
        <taxon>Actinomycetes</taxon>
        <taxon>Kitasatosporales</taxon>
        <taxon>Streptomycetaceae</taxon>
        <taxon>Streptomyces</taxon>
    </lineage>
</organism>
<feature type="chain" id="PRO_5047450647" evidence="3">
    <location>
        <begin position="31"/>
        <end position="516"/>
    </location>
</feature>
<evidence type="ECO:0000256" key="2">
    <source>
        <dbReference type="ARBA" id="ARBA00022801"/>
    </source>
</evidence>
<evidence type="ECO:0000259" key="4">
    <source>
        <dbReference type="SMART" id="SM00939"/>
    </source>
</evidence>
<accession>A0ABT1PP52</accession>
<dbReference type="InterPro" id="IPR050261">
    <property type="entry name" value="FrsA_esterase"/>
</dbReference>
<name>A0ABT1PP52_9ACTN</name>
<comment type="caution">
    <text evidence="5">The sequence shown here is derived from an EMBL/GenBank/DDBJ whole genome shotgun (WGS) entry which is preliminary data.</text>
</comment>
<reference evidence="5" key="1">
    <citation type="submission" date="2022-06" db="EMBL/GenBank/DDBJ databases">
        <title>Draft genome sequence of Streptomyces sp. RB6PN25 isolated from peat swamp forest in Thailand.</title>
        <authorList>
            <person name="Duangmal K."/>
            <person name="Klaysubun C."/>
        </authorList>
    </citation>
    <scope>NUCLEOTIDE SEQUENCE</scope>
    <source>
        <strain evidence="5">RB6PN25</strain>
    </source>
</reference>
<dbReference type="Gene3D" id="3.40.50.1820">
    <property type="entry name" value="alpha/beta hydrolase"/>
    <property type="match status" value="1"/>
</dbReference>
<keyword evidence="6" id="KW-1185">Reference proteome</keyword>
<comment type="similarity">
    <text evidence="1">Belongs to the AB hydrolase superfamily.</text>
</comment>
<dbReference type="PANTHER" id="PTHR22946:SF9">
    <property type="entry name" value="POLYKETIDE TRANSFERASE AF380"/>
    <property type="match status" value="1"/>
</dbReference>
<dbReference type="EMBL" id="JANFNG010000001">
    <property type="protein sequence ID" value="MCQ4079456.1"/>
    <property type="molecule type" value="Genomic_DNA"/>
</dbReference>
<dbReference type="Proteomes" id="UP001057702">
    <property type="component" value="Unassembled WGS sequence"/>
</dbReference>
<feature type="domain" description="Xaa-Pro dipeptidyl-peptidase C-terminal" evidence="4">
    <location>
        <begin position="303"/>
        <end position="511"/>
    </location>
</feature>
<dbReference type="SUPFAM" id="SSF49785">
    <property type="entry name" value="Galactose-binding domain-like"/>
    <property type="match status" value="1"/>
</dbReference>
<dbReference type="Pfam" id="PF02129">
    <property type="entry name" value="Peptidase_S15"/>
    <property type="match status" value="1"/>
</dbReference>
<dbReference type="PANTHER" id="PTHR22946">
    <property type="entry name" value="DIENELACTONE HYDROLASE DOMAIN-CONTAINING PROTEIN-RELATED"/>
    <property type="match status" value="1"/>
</dbReference>
<dbReference type="SMART" id="SM00939">
    <property type="entry name" value="PepX_C"/>
    <property type="match status" value="1"/>
</dbReference>
<protein>
    <submittedName>
        <fullName evidence="5">Acyl esterase</fullName>
    </submittedName>
</protein>
<evidence type="ECO:0000313" key="6">
    <source>
        <dbReference type="Proteomes" id="UP001057702"/>
    </source>
</evidence>
<evidence type="ECO:0000256" key="1">
    <source>
        <dbReference type="ARBA" id="ARBA00008645"/>
    </source>
</evidence>
<dbReference type="Gene3D" id="2.60.120.260">
    <property type="entry name" value="Galactose-binding domain-like"/>
    <property type="match status" value="1"/>
</dbReference>